<evidence type="ECO:0000259" key="2">
    <source>
        <dbReference type="Pfam" id="PF13403"/>
    </source>
</evidence>
<dbReference type="Proteomes" id="UP000281128">
    <property type="component" value="Unassembled WGS sequence"/>
</dbReference>
<dbReference type="InterPro" id="IPR013783">
    <property type="entry name" value="Ig-like_fold"/>
</dbReference>
<dbReference type="NCBIfam" id="TIGR01965">
    <property type="entry name" value="VCBS_repeat"/>
    <property type="match status" value="1"/>
</dbReference>
<accession>A0A3A8B8R2</accession>
<dbReference type="Gene3D" id="2.60.40.10">
    <property type="entry name" value="Immunoglobulins"/>
    <property type="match status" value="1"/>
</dbReference>
<dbReference type="InterPro" id="IPR010221">
    <property type="entry name" value="VCBS_dom"/>
</dbReference>
<feature type="compositionally biased region" description="Basic and acidic residues" evidence="1">
    <location>
        <begin position="1"/>
        <end position="13"/>
    </location>
</feature>
<comment type="caution">
    <text evidence="3">The sequence shown here is derived from an EMBL/GenBank/DDBJ whole genome shotgun (WGS) entry which is preliminary data.</text>
</comment>
<evidence type="ECO:0000256" key="1">
    <source>
        <dbReference type="SAM" id="MobiDB-lite"/>
    </source>
</evidence>
<dbReference type="InterPro" id="IPR036844">
    <property type="entry name" value="Hint_dom_sf"/>
</dbReference>
<feature type="domain" description="Hedgehog/Intein (Hint)" evidence="2">
    <location>
        <begin position="138"/>
        <end position="283"/>
    </location>
</feature>
<dbReference type="Pfam" id="PF17963">
    <property type="entry name" value="Big_9"/>
    <property type="match status" value="1"/>
</dbReference>
<organism evidence="3 4">
    <name type="scientific">Roseovarius spongiae</name>
    <dbReference type="NCBI Taxonomy" id="2320272"/>
    <lineage>
        <taxon>Bacteria</taxon>
        <taxon>Pseudomonadati</taxon>
        <taxon>Pseudomonadota</taxon>
        <taxon>Alphaproteobacteria</taxon>
        <taxon>Rhodobacterales</taxon>
        <taxon>Roseobacteraceae</taxon>
        <taxon>Roseovarius</taxon>
    </lineage>
</organism>
<feature type="compositionally biased region" description="Low complexity" evidence="1">
    <location>
        <begin position="14"/>
        <end position="25"/>
    </location>
</feature>
<dbReference type="InterPro" id="IPR028992">
    <property type="entry name" value="Hedgehog/Intein_dom"/>
</dbReference>
<dbReference type="Pfam" id="PF13403">
    <property type="entry name" value="Hint_2"/>
    <property type="match status" value="1"/>
</dbReference>
<evidence type="ECO:0000313" key="3">
    <source>
        <dbReference type="EMBL" id="RKF13976.1"/>
    </source>
</evidence>
<dbReference type="Gene3D" id="2.170.16.10">
    <property type="entry name" value="Hedgehog/Intein (Hint) domain"/>
    <property type="match status" value="1"/>
</dbReference>
<dbReference type="OrthoDB" id="6305173at2"/>
<feature type="region of interest" description="Disordered" evidence="1">
    <location>
        <begin position="1"/>
        <end position="48"/>
    </location>
</feature>
<keyword evidence="4" id="KW-1185">Reference proteome</keyword>
<reference evidence="3 4" key="1">
    <citation type="submission" date="2018-09" db="EMBL/GenBank/DDBJ databases">
        <title>Roseovarius spongiae sp. nov., isolated from a marine sponge.</title>
        <authorList>
            <person name="Zhuang L."/>
            <person name="Luo L."/>
        </authorList>
    </citation>
    <scope>NUCLEOTIDE SEQUENCE [LARGE SCALE GENOMIC DNA]</scope>
    <source>
        <strain evidence="3 4">HN-E21</strain>
    </source>
</reference>
<protein>
    <submittedName>
        <fullName evidence="3">Calcium-binding protein</fullName>
    </submittedName>
</protein>
<gene>
    <name evidence="3" type="ORF">D6850_12385</name>
</gene>
<sequence length="349" mass="36593">MEPRRGWRADPRGVLRGGPVRPPSGSGRGLMGSPTIGGDTSGSVLEGSGAIVTGDLDDVNPFTGNDDDTWSISSAGSYGTATINPATGAWSYDLNDNHPAVKALDPGDTLTDTFTVTMLDADGRSDTQDVTITINGAVCFAAGTLIETAQGPRAVETLRVGDRILTADRGLQALRWTGKMRLSAEELADRTLRPVRIGAGALGAGLPTLDLRVSRQHRILVRGPVARDIFGAGEVLIPAIHLTRLPGVAVAEEVGGIAYHHLLFDAHEIVFAHGVASESFLLGEQALRTLPRESLAEIAALFPKGADASREVAPARPIAANGRQIRRYLRALRQAGGAVLEEAPAVAAE</sequence>
<dbReference type="AlphaFoldDB" id="A0A3A8B8R2"/>
<dbReference type="EMBL" id="RAPE01000003">
    <property type="protein sequence ID" value="RKF13976.1"/>
    <property type="molecule type" value="Genomic_DNA"/>
</dbReference>
<dbReference type="SUPFAM" id="SSF51294">
    <property type="entry name" value="Hedgehog/intein (Hint) domain"/>
    <property type="match status" value="1"/>
</dbReference>
<proteinExistence type="predicted"/>
<evidence type="ECO:0000313" key="4">
    <source>
        <dbReference type="Proteomes" id="UP000281128"/>
    </source>
</evidence>
<name>A0A3A8B8R2_9RHOB</name>